<dbReference type="RefSeq" id="WP_123266165.1">
    <property type="nucleotide sequence ID" value="NZ_RJUG01000004.1"/>
</dbReference>
<proteinExistence type="predicted"/>
<dbReference type="Proteomes" id="UP000270224">
    <property type="component" value="Unassembled WGS sequence"/>
</dbReference>
<dbReference type="PROSITE" id="PS51257">
    <property type="entry name" value="PROKAR_LIPOPROTEIN"/>
    <property type="match status" value="1"/>
</dbReference>
<evidence type="ECO:0000256" key="1">
    <source>
        <dbReference type="SAM" id="MobiDB-lite"/>
    </source>
</evidence>
<dbReference type="OrthoDB" id="1275184at2"/>
<dbReference type="EMBL" id="RJUG01000004">
    <property type="protein sequence ID" value="ROI07850.1"/>
    <property type="molecule type" value="Genomic_DNA"/>
</dbReference>
<reference evidence="3" key="1">
    <citation type="submission" date="2018-11" db="EMBL/GenBank/DDBJ databases">
        <title>Proposal to divide the Flavobacteriaceae and reorganize its genera based on Amino Acid Identity values calculated from whole genome sequences.</title>
        <authorList>
            <person name="Nicholson A.C."/>
            <person name="Gulvik C.A."/>
            <person name="Whitney A.M."/>
            <person name="Humrighouse B.W."/>
            <person name="Bell M."/>
            <person name="Holmes B."/>
            <person name="Steigerwalt A."/>
            <person name="Villarma A."/>
            <person name="Sheth M."/>
            <person name="Batra D."/>
            <person name="Pryor J."/>
            <person name="Bernardet J.-F."/>
            <person name="Hugo C."/>
            <person name="Kampfer P."/>
            <person name="Newman J."/>
            <person name="Mcquiston J.R."/>
        </authorList>
    </citation>
    <scope>NUCLEOTIDE SEQUENCE [LARGE SCALE GENOMIC DNA]</scope>
    <source>
        <strain evidence="3">H3056</strain>
    </source>
</reference>
<evidence type="ECO:0000313" key="2">
    <source>
        <dbReference type="EMBL" id="ROI07850.1"/>
    </source>
</evidence>
<organism evidence="2 3">
    <name type="scientific">Kaistella daneshvariae</name>
    <dbReference type="NCBI Taxonomy" id="2487074"/>
    <lineage>
        <taxon>Bacteria</taxon>
        <taxon>Pseudomonadati</taxon>
        <taxon>Bacteroidota</taxon>
        <taxon>Flavobacteriia</taxon>
        <taxon>Flavobacteriales</taxon>
        <taxon>Weeksellaceae</taxon>
        <taxon>Chryseobacterium group</taxon>
        <taxon>Kaistella</taxon>
    </lineage>
</organism>
<reference evidence="3" key="2">
    <citation type="submission" date="2018-11" db="EMBL/GenBank/DDBJ databases">
        <title>Proposal to divide the Flavobacteriaceae and reorganize its genera based on Amino Acid Identity values calculated from whole genome sequences.</title>
        <authorList>
            <person name="Nicholson A.C."/>
            <person name="Gulvik C.A."/>
            <person name="Whitney A.M."/>
            <person name="Humrighouse B.W."/>
            <person name="Bell M."/>
            <person name="Holmens B."/>
            <person name="Steigerwalt A."/>
            <person name="Villarma A."/>
            <person name="Sheth M."/>
            <person name="Batra D."/>
            <person name="Pryor J."/>
            <person name="Bernardet J.-F."/>
            <person name="Hugo C."/>
            <person name="Kampfer P."/>
            <person name="Newman J."/>
            <person name="Mcquiston J.R."/>
        </authorList>
    </citation>
    <scope>NUCLEOTIDE SEQUENCE [LARGE SCALE GENOMIC DNA]</scope>
    <source>
        <strain evidence="3">H3056</strain>
    </source>
</reference>
<name>A0A3N0WRX8_9FLAO</name>
<gene>
    <name evidence="2" type="ORF">EGI11_09240</name>
</gene>
<protein>
    <submittedName>
        <fullName evidence="2">Uncharacterized protein</fullName>
    </submittedName>
</protein>
<accession>A0A3N0WRX8</accession>
<sequence>MPKANFLLILLLIFSCNKKTAEKTAVISENTAIPPYDTVAIDSFSAGATSVDIARRIRMSTVKFQDSLKQVKIKAEEEQLLKKAKEEKQMLEKAKTEKNAAEAAKKPKAEEPKPSATEEKAVKTD</sequence>
<evidence type="ECO:0000313" key="3">
    <source>
        <dbReference type="Proteomes" id="UP000270224"/>
    </source>
</evidence>
<feature type="region of interest" description="Disordered" evidence="1">
    <location>
        <begin position="89"/>
        <end position="125"/>
    </location>
</feature>
<comment type="caution">
    <text evidence="2">The sequence shown here is derived from an EMBL/GenBank/DDBJ whole genome shotgun (WGS) entry which is preliminary data.</text>
</comment>
<dbReference type="AlphaFoldDB" id="A0A3N0WRX8"/>